<dbReference type="InterPro" id="IPR039757">
    <property type="entry name" value="EIF2D"/>
</dbReference>
<sequence length="788" mass="82658">MFKRPPQTKPATPLRSSTRRHLLSHLLSLYPVLQHAPPELLAQLLPEGTKQGNALTSNGVKVLIYSEPDVGNKSGRALWFEAGSENGAWMNAGKKSGSGPSKNGKTAATAAVAAPLYEVLPTMYTLWLVPNLLPVLPTWEQVINPALLGGSALMVPGLIPPPNTYATSSAHPDLPRKNALVSIVAHPGNVPQVLARMEMEMVEVIRLREQGGKGKAAVVLHAYKDGLWSLGREEEGMGTLPESVQLLEATQDNGNGDEQGEETLIGAMTAANLNDQDGVPRDDNGTSDQGVSASTVPSPDTFTTSEIDAILYLAFLSAIQDAAASSQDSTLLPMSASAFYSSHVLPHRPSHWPPRPTKGKRAKRNKTTKGPPGSFGGSGSSSVLPGAEEEERQLNTDQVVVGRSSAKKFGKWLKMMEKERGLIKMKESRGETSIVELLVGHQDVQGLTPYQTLAEWQAMQGASGDGDTSGGTVGATAASEASAGTSSSTPGTSLHVEHFYTPSSAGRALFEELGLVTATGGGAGAGAGRGPQDLHTPAVVRKRFTEYMSAHVSPLPKNQAMVLPDETLCGHLELKSASASQSVAGKGAGPRSQPQPQPRKREELHRLFIEQCTVSWHRISRLTPASIEVLSSSSSPSFGSDVSTSSLRLASGEHLGKVVKGAPPQFAPTSSSSTTPSKGGGVITIKIRKRQGNKVVSLLSGLETAYIHPERFAGEVMRQFGTSTSVGPLVGAPSGSARAGVGAGAGGGGGGGLKEVLVQGDLRKGLLEKLERENGVPRGLVMIDEKGK</sequence>
<evidence type="ECO:0000313" key="4">
    <source>
        <dbReference type="Proteomes" id="UP000245942"/>
    </source>
</evidence>
<feature type="region of interest" description="Disordered" evidence="1">
    <location>
        <begin position="344"/>
        <end position="397"/>
    </location>
</feature>
<dbReference type="GO" id="GO:0003743">
    <property type="term" value="F:translation initiation factor activity"/>
    <property type="evidence" value="ECO:0007669"/>
    <property type="project" value="InterPro"/>
</dbReference>
<feature type="compositionally biased region" description="Low complexity" evidence="1">
    <location>
        <begin position="474"/>
        <end position="493"/>
    </location>
</feature>
<dbReference type="SUPFAM" id="SSF55159">
    <property type="entry name" value="eIF1-like"/>
    <property type="match status" value="1"/>
</dbReference>
<dbReference type="InterPro" id="IPR001950">
    <property type="entry name" value="SUI1"/>
</dbReference>
<dbReference type="PANTHER" id="PTHR12217:SF4">
    <property type="entry name" value="EUKARYOTIC TRANSLATION INITIATION FACTOR 2D"/>
    <property type="match status" value="1"/>
</dbReference>
<proteinExistence type="predicted"/>
<dbReference type="InterPro" id="IPR036877">
    <property type="entry name" value="SUI1_dom_sf"/>
</dbReference>
<dbReference type="PROSITE" id="PS50296">
    <property type="entry name" value="SUI1"/>
    <property type="match status" value="1"/>
</dbReference>
<feature type="region of interest" description="Disordered" evidence="1">
    <location>
        <begin position="273"/>
        <end position="300"/>
    </location>
</feature>
<reference evidence="3 4" key="1">
    <citation type="journal article" date="2018" name="Mol. Biol. Evol.">
        <title>Broad Genomic Sampling Reveals a Smut Pathogenic Ancestry of the Fungal Clade Ustilaginomycotina.</title>
        <authorList>
            <person name="Kijpornyongpan T."/>
            <person name="Mondo S.J."/>
            <person name="Barry K."/>
            <person name="Sandor L."/>
            <person name="Lee J."/>
            <person name="Lipzen A."/>
            <person name="Pangilinan J."/>
            <person name="LaButti K."/>
            <person name="Hainaut M."/>
            <person name="Henrissat B."/>
            <person name="Grigoriev I.V."/>
            <person name="Spatafora J.W."/>
            <person name="Aime M.C."/>
        </authorList>
    </citation>
    <scope>NUCLEOTIDE SEQUENCE [LARGE SCALE GENOMIC DNA]</scope>
    <source>
        <strain evidence="3 4">MCA 4718</strain>
    </source>
</reference>
<dbReference type="RefSeq" id="XP_025345504.1">
    <property type="nucleotide sequence ID" value="XM_025493344.1"/>
</dbReference>
<evidence type="ECO:0000259" key="2">
    <source>
        <dbReference type="PROSITE" id="PS50296"/>
    </source>
</evidence>
<accession>A0A316U0C8</accession>
<dbReference type="SUPFAM" id="SSF88697">
    <property type="entry name" value="PUA domain-like"/>
    <property type="match status" value="1"/>
</dbReference>
<dbReference type="Proteomes" id="UP000245942">
    <property type="component" value="Unassembled WGS sequence"/>
</dbReference>
<gene>
    <name evidence="3" type="ORF">BCV69DRAFT_285309</name>
</gene>
<dbReference type="OrthoDB" id="199771at2759"/>
<dbReference type="Gene3D" id="3.30.780.10">
    <property type="entry name" value="SUI1-like domain"/>
    <property type="match status" value="1"/>
</dbReference>
<dbReference type="PANTHER" id="PTHR12217">
    <property type="entry name" value="EUKARYOTIC TRANSLATION INITIATION FACTOR 2D"/>
    <property type="match status" value="1"/>
</dbReference>
<dbReference type="EMBL" id="KZ819337">
    <property type="protein sequence ID" value="PWN18344.1"/>
    <property type="molecule type" value="Genomic_DNA"/>
</dbReference>
<protein>
    <recommendedName>
        <fullName evidence="2">SUI1 domain-containing protein</fullName>
    </recommendedName>
</protein>
<dbReference type="AlphaFoldDB" id="A0A316U0C8"/>
<dbReference type="InterPro" id="IPR057429">
    <property type="entry name" value="WH_eIF2D"/>
</dbReference>
<dbReference type="Gene3D" id="3.10.400.20">
    <property type="match status" value="1"/>
</dbReference>
<dbReference type="GO" id="GO:0001731">
    <property type="term" value="P:formation of translation preinitiation complex"/>
    <property type="evidence" value="ECO:0007669"/>
    <property type="project" value="InterPro"/>
</dbReference>
<feature type="compositionally biased region" description="Gly residues" evidence="1">
    <location>
        <begin position="463"/>
        <end position="473"/>
    </location>
</feature>
<keyword evidence="4" id="KW-1185">Reference proteome</keyword>
<dbReference type="Pfam" id="PF26292">
    <property type="entry name" value="PUA_elF2D"/>
    <property type="match status" value="1"/>
</dbReference>
<feature type="compositionally biased region" description="Polar residues" evidence="1">
    <location>
        <begin position="286"/>
        <end position="300"/>
    </location>
</feature>
<dbReference type="GeneID" id="37015078"/>
<dbReference type="InterPro" id="IPR015947">
    <property type="entry name" value="PUA-like_sf"/>
</dbReference>
<name>A0A316U0C8_9BASI</name>
<evidence type="ECO:0000256" key="1">
    <source>
        <dbReference type="SAM" id="MobiDB-lite"/>
    </source>
</evidence>
<dbReference type="InterPro" id="IPR048248">
    <property type="entry name" value="PUA_eIF2d-like"/>
</dbReference>
<organism evidence="3 4">
    <name type="scientific">Pseudomicrostroma glucosiphilum</name>
    <dbReference type="NCBI Taxonomy" id="1684307"/>
    <lineage>
        <taxon>Eukaryota</taxon>
        <taxon>Fungi</taxon>
        <taxon>Dikarya</taxon>
        <taxon>Basidiomycota</taxon>
        <taxon>Ustilaginomycotina</taxon>
        <taxon>Exobasidiomycetes</taxon>
        <taxon>Microstromatales</taxon>
        <taxon>Microstromatales incertae sedis</taxon>
        <taxon>Pseudomicrostroma</taxon>
    </lineage>
</organism>
<dbReference type="Pfam" id="PF25304">
    <property type="entry name" value="WHD_eIF2D"/>
    <property type="match status" value="1"/>
</dbReference>
<feature type="domain" description="SUI1" evidence="2">
    <location>
        <begin position="683"/>
        <end position="774"/>
    </location>
</feature>
<evidence type="ECO:0000313" key="3">
    <source>
        <dbReference type="EMBL" id="PWN18344.1"/>
    </source>
</evidence>
<dbReference type="Pfam" id="PF01253">
    <property type="entry name" value="SUI1"/>
    <property type="match status" value="1"/>
</dbReference>
<dbReference type="STRING" id="1684307.A0A316U0C8"/>
<feature type="region of interest" description="Disordered" evidence="1">
    <location>
        <begin position="579"/>
        <end position="601"/>
    </location>
</feature>
<feature type="compositionally biased region" description="Basic residues" evidence="1">
    <location>
        <begin position="357"/>
        <end position="367"/>
    </location>
</feature>
<feature type="region of interest" description="Disordered" evidence="1">
    <location>
        <begin position="461"/>
        <end position="493"/>
    </location>
</feature>